<evidence type="ECO:0000256" key="9">
    <source>
        <dbReference type="ARBA" id="ARBA00023167"/>
    </source>
</evidence>
<comment type="function">
    <text evidence="11">Catalyzes the oxidation of 5,10-methylenetetrahydrofolate to 5,10-methenyltetrahydrofolate and then the hydrolysis of 5,10-methenyltetrahydrofolate to 10-formyltetrahydrofolate.</text>
</comment>
<keyword evidence="4 11" id="KW-0658">Purine biosynthesis</keyword>
<dbReference type="InterPro" id="IPR036291">
    <property type="entry name" value="NAD(P)-bd_dom_sf"/>
</dbReference>
<dbReference type="Pfam" id="PF00763">
    <property type="entry name" value="THF_DHG_CYH"/>
    <property type="match status" value="1"/>
</dbReference>
<dbReference type="GO" id="GO:0009086">
    <property type="term" value="P:methionine biosynthetic process"/>
    <property type="evidence" value="ECO:0007669"/>
    <property type="project" value="UniProtKB-KW"/>
</dbReference>
<name>A0A0G0XJT4_9BACT</name>
<dbReference type="SUPFAM" id="SSF53223">
    <property type="entry name" value="Aminoacid dehydrogenase-like, N-terminal domain"/>
    <property type="match status" value="1"/>
</dbReference>
<keyword evidence="7 11" id="KW-0560">Oxidoreductase</keyword>
<comment type="subunit">
    <text evidence="2 11">Homodimer.</text>
</comment>
<evidence type="ECO:0000256" key="10">
    <source>
        <dbReference type="ARBA" id="ARBA00023268"/>
    </source>
</evidence>
<evidence type="ECO:0000256" key="2">
    <source>
        <dbReference type="ARBA" id="ARBA00011738"/>
    </source>
</evidence>
<comment type="catalytic activity">
    <reaction evidence="11">
        <text>(6R)-5,10-methylene-5,6,7,8-tetrahydrofolate + NADP(+) = (6R)-5,10-methenyltetrahydrofolate + NADPH</text>
        <dbReference type="Rhea" id="RHEA:22812"/>
        <dbReference type="ChEBI" id="CHEBI:15636"/>
        <dbReference type="ChEBI" id="CHEBI:57455"/>
        <dbReference type="ChEBI" id="CHEBI:57783"/>
        <dbReference type="ChEBI" id="CHEBI:58349"/>
        <dbReference type="EC" id="1.5.1.5"/>
    </reaction>
</comment>
<protein>
    <recommendedName>
        <fullName evidence="11">Bifunctional protein FolD</fullName>
    </recommendedName>
    <domain>
        <recommendedName>
            <fullName evidence="11">Methylenetetrahydrofolate dehydrogenase</fullName>
            <ecNumber evidence="11">1.5.1.5</ecNumber>
        </recommendedName>
    </domain>
    <domain>
        <recommendedName>
            <fullName evidence="11">Methenyltetrahydrofolate cyclohydrolase</fullName>
            <ecNumber evidence="11">3.5.4.9</ecNumber>
        </recommendedName>
    </domain>
</protein>
<dbReference type="HAMAP" id="MF_01576">
    <property type="entry name" value="THF_DHG_CYH"/>
    <property type="match status" value="1"/>
</dbReference>
<keyword evidence="3 11" id="KW-0554">One-carbon metabolism</keyword>
<evidence type="ECO:0000256" key="6">
    <source>
        <dbReference type="ARBA" id="ARBA00022857"/>
    </source>
</evidence>
<feature type="domain" description="Tetrahydrofolate dehydrogenase/cyclohydrolase catalytic" evidence="12">
    <location>
        <begin position="6"/>
        <end position="123"/>
    </location>
</feature>
<keyword evidence="6 11" id="KW-0521">NADP</keyword>
<dbReference type="PATRIC" id="fig|1618409.3.peg.251"/>
<keyword evidence="11" id="KW-0028">Amino-acid biosynthesis</keyword>
<dbReference type="EC" id="3.5.4.9" evidence="11"/>
<keyword evidence="10 11" id="KW-0511">Multifunctional enzyme</keyword>
<dbReference type="InterPro" id="IPR000672">
    <property type="entry name" value="THF_DH/CycHdrlase"/>
</dbReference>
<dbReference type="UniPathway" id="UPA00193"/>
<dbReference type="GO" id="GO:0004477">
    <property type="term" value="F:methenyltetrahydrofolate cyclohydrolase activity"/>
    <property type="evidence" value="ECO:0007669"/>
    <property type="project" value="UniProtKB-UniRule"/>
</dbReference>
<comment type="caution">
    <text evidence="11">Lacks conserved residue(s) required for the propagation of feature annotation.</text>
</comment>
<dbReference type="InterPro" id="IPR046346">
    <property type="entry name" value="Aminoacid_DH-like_N_sf"/>
</dbReference>
<evidence type="ECO:0000256" key="5">
    <source>
        <dbReference type="ARBA" id="ARBA00022801"/>
    </source>
</evidence>
<feature type="domain" description="Tetrahydrofolate dehydrogenase/cyclohydrolase NAD(P)-binding" evidence="13">
    <location>
        <begin position="175"/>
        <end position="332"/>
    </location>
</feature>
<dbReference type="CDD" id="cd01080">
    <property type="entry name" value="NAD_bind_m-THF_DH_Cyclohyd"/>
    <property type="match status" value="1"/>
</dbReference>
<organism evidence="14 15">
    <name type="scientific">Candidatus Curtissbacteria bacterium GW2011_GWA1_41_11</name>
    <dbReference type="NCBI Taxonomy" id="1618409"/>
    <lineage>
        <taxon>Bacteria</taxon>
        <taxon>Candidatus Curtissiibacteriota</taxon>
    </lineage>
</organism>
<evidence type="ECO:0000259" key="12">
    <source>
        <dbReference type="Pfam" id="PF00763"/>
    </source>
</evidence>
<dbReference type="Gene3D" id="3.40.50.720">
    <property type="entry name" value="NAD(P)-binding Rossmann-like Domain"/>
    <property type="match status" value="1"/>
</dbReference>
<dbReference type="FunFam" id="3.40.50.720:FF:000006">
    <property type="entry name" value="Bifunctional protein FolD"/>
    <property type="match status" value="1"/>
</dbReference>
<dbReference type="EMBL" id="LCAG01000002">
    <property type="protein sequence ID" value="KKR87937.1"/>
    <property type="molecule type" value="Genomic_DNA"/>
</dbReference>
<dbReference type="PANTHER" id="PTHR48099:SF5">
    <property type="entry name" value="C-1-TETRAHYDROFOLATE SYNTHASE, CYTOPLASMIC"/>
    <property type="match status" value="1"/>
</dbReference>
<evidence type="ECO:0000259" key="13">
    <source>
        <dbReference type="Pfam" id="PF02882"/>
    </source>
</evidence>
<gene>
    <name evidence="11" type="primary">folD</name>
    <name evidence="14" type="ORF">UU34_C0002G0054</name>
</gene>
<feature type="binding site" evidence="11">
    <location>
        <begin position="201"/>
        <end position="203"/>
    </location>
    <ligand>
        <name>NADP(+)</name>
        <dbReference type="ChEBI" id="CHEBI:58349"/>
    </ligand>
</feature>
<dbReference type="GO" id="GO:0006164">
    <property type="term" value="P:purine nucleotide biosynthetic process"/>
    <property type="evidence" value="ECO:0007669"/>
    <property type="project" value="UniProtKB-KW"/>
</dbReference>
<evidence type="ECO:0000256" key="11">
    <source>
        <dbReference type="HAMAP-Rule" id="MF_01576"/>
    </source>
</evidence>
<comment type="similarity">
    <text evidence="11">Belongs to the tetrahydrofolate dehydrogenase/cyclohydrolase family.</text>
</comment>
<dbReference type="Gene3D" id="3.40.50.10860">
    <property type="entry name" value="Leucine Dehydrogenase, chain A, domain 1"/>
    <property type="match status" value="1"/>
</dbReference>
<dbReference type="Proteomes" id="UP000034854">
    <property type="component" value="Unassembled WGS sequence"/>
</dbReference>
<keyword evidence="9 11" id="KW-0486">Methionine biosynthesis</keyword>
<dbReference type="PANTHER" id="PTHR48099">
    <property type="entry name" value="C-1-TETRAHYDROFOLATE SYNTHASE, CYTOPLASMIC-RELATED"/>
    <property type="match status" value="1"/>
</dbReference>
<keyword evidence="5 11" id="KW-0378">Hydrolase</keyword>
<evidence type="ECO:0000256" key="3">
    <source>
        <dbReference type="ARBA" id="ARBA00022563"/>
    </source>
</evidence>
<dbReference type="GO" id="GO:0000105">
    <property type="term" value="P:L-histidine biosynthetic process"/>
    <property type="evidence" value="ECO:0007669"/>
    <property type="project" value="UniProtKB-KW"/>
</dbReference>
<feature type="binding site" evidence="11">
    <location>
        <position position="267"/>
    </location>
    <ligand>
        <name>NADP(+)</name>
        <dbReference type="ChEBI" id="CHEBI:58349"/>
    </ligand>
</feature>
<dbReference type="PROSITE" id="PS00767">
    <property type="entry name" value="THF_DHG_CYH_2"/>
    <property type="match status" value="1"/>
</dbReference>
<dbReference type="GO" id="GO:0035999">
    <property type="term" value="P:tetrahydrofolate interconversion"/>
    <property type="evidence" value="ECO:0007669"/>
    <property type="project" value="UniProtKB-UniRule"/>
</dbReference>
<evidence type="ECO:0000256" key="4">
    <source>
        <dbReference type="ARBA" id="ARBA00022755"/>
    </source>
</evidence>
<keyword evidence="8 11" id="KW-0368">Histidine biosynthesis</keyword>
<dbReference type="Pfam" id="PF02882">
    <property type="entry name" value="THF_DHG_CYH_C"/>
    <property type="match status" value="1"/>
</dbReference>
<comment type="pathway">
    <text evidence="1 11">One-carbon metabolism; tetrahydrofolate interconversion.</text>
</comment>
<dbReference type="GO" id="GO:0004488">
    <property type="term" value="F:methylenetetrahydrofolate dehydrogenase (NADP+) activity"/>
    <property type="evidence" value="ECO:0007669"/>
    <property type="project" value="UniProtKB-UniRule"/>
</dbReference>
<evidence type="ECO:0000313" key="14">
    <source>
        <dbReference type="EMBL" id="KKR87937.1"/>
    </source>
</evidence>
<proteinExistence type="inferred from homology"/>
<accession>A0A0G0XJT4</accession>
<dbReference type="InterPro" id="IPR020630">
    <property type="entry name" value="THF_DH/CycHdrlase_cat_dom"/>
</dbReference>
<evidence type="ECO:0000313" key="15">
    <source>
        <dbReference type="Proteomes" id="UP000034854"/>
    </source>
</evidence>
<evidence type="ECO:0000256" key="7">
    <source>
        <dbReference type="ARBA" id="ARBA00023002"/>
    </source>
</evidence>
<dbReference type="SUPFAM" id="SSF51735">
    <property type="entry name" value="NAD(P)-binding Rossmann-fold domains"/>
    <property type="match status" value="1"/>
</dbReference>
<dbReference type="InterPro" id="IPR020631">
    <property type="entry name" value="THF_DH/CycHdrlase_NAD-bd_dom"/>
</dbReference>
<dbReference type="PRINTS" id="PR00085">
    <property type="entry name" value="THFDHDRGNASE"/>
</dbReference>
<sequence length="336" mass="36821">MNAKILDGKVVRDKIGHDLKSKIETLRAENPQGLRPKLTIIQVGDLPESNAYIRQKILFGEKIGAIVQHKKLAEDFSRIDLEVLVANLNSDKSTHGIIVQLPIPDNLDKDQIINKIDPIKDVDGQTATNLKLLFEGLSSRHPRESEDQILKQAFGSETQARRVENDRKINLGYLPATTKGILTLLDYYKIPVAGKNVTVVGRSSLVGKPTALALVNLDATVTICHSRTKKLPEKTKNADILIVAAGKPNLIAENHVSPNQTVIDVGINLVNQKPTTRNQQPESELPNCKLIGDVKFDEVAKIVSAISPVPGGVGPMTVASLFQNLLEAYNRQIDIN</sequence>
<dbReference type="GO" id="GO:0005829">
    <property type="term" value="C:cytosol"/>
    <property type="evidence" value="ECO:0007669"/>
    <property type="project" value="TreeGrafter"/>
</dbReference>
<reference evidence="14 15" key="1">
    <citation type="journal article" date="2015" name="Nature">
        <title>rRNA introns, odd ribosomes, and small enigmatic genomes across a large radiation of phyla.</title>
        <authorList>
            <person name="Brown C.T."/>
            <person name="Hug L.A."/>
            <person name="Thomas B.C."/>
            <person name="Sharon I."/>
            <person name="Castelle C.J."/>
            <person name="Singh A."/>
            <person name="Wilkins M.J."/>
            <person name="Williams K.H."/>
            <person name="Banfield J.F."/>
        </authorList>
    </citation>
    <scope>NUCLEOTIDE SEQUENCE [LARGE SCALE GENOMIC DNA]</scope>
</reference>
<comment type="caution">
    <text evidence="14">The sequence shown here is derived from an EMBL/GenBank/DDBJ whole genome shotgun (WGS) entry which is preliminary data.</text>
</comment>
<evidence type="ECO:0000256" key="8">
    <source>
        <dbReference type="ARBA" id="ARBA00023102"/>
    </source>
</evidence>
<dbReference type="FunFam" id="3.40.50.10860:FF:000005">
    <property type="entry name" value="C-1-tetrahydrofolate synthase, cytoplasmic, putative"/>
    <property type="match status" value="1"/>
</dbReference>
<dbReference type="EC" id="1.5.1.5" evidence="11"/>
<evidence type="ECO:0000256" key="1">
    <source>
        <dbReference type="ARBA" id="ARBA00004777"/>
    </source>
</evidence>
<dbReference type="AlphaFoldDB" id="A0A0G0XJT4"/>
<dbReference type="InterPro" id="IPR020867">
    <property type="entry name" value="THF_DH/CycHdrlase_CS"/>
</dbReference>
<comment type="catalytic activity">
    <reaction evidence="11">
        <text>(6R)-5,10-methenyltetrahydrofolate + H2O = (6R)-10-formyltetrahydrofolate + H(+)</text>
        <dbReference type="Rhea" id="RHEA:23700"/>
        <dbReference type="ChEBI" id="CHEBI:15377"/>
        <dbReference type="ChEBI" id="CHEBI:15378"/>
        <dbReference type="ChEBI" id="CHEBI:57455"/>
        <dbReference type="ChEBI" id="CHEBI:195366"/>
        <dbReference type="EC" id="3.5.4.9"/>
    </reaction>
</comment>